<gene>
    <name evidence="3" type="ORF">CQ12_15905</name>
</gene>
<dbReference type="InterPro" id="IPR007065">
    <property type="entry name" value="HPP"/>
</dbReference>
<dbReference type="Proteomes" id="UP000050863">
    <property type="component" value="Unassembled WGS sequence"/>
</dbReference>
<dbReference type="InterPro" id="IPR058581">
    <property type="entry name" value="TM_HPP"/>
</dbReference>
<dbReference type="PANTHER" id="PTHR33741">
    <property type="entry name" value="TRANSMEMBRANE PROTEIN DDB_G0269096-RELATED"/>
    <property type="match status" value="1"/>
</dbReference>
<keyword evidence="1" id="KW-1133">Transmembrane helix</keyword>
<dbReference type="AlphaFoldDB" id="A0A0R3L3W0"/>
<sequence>MKRDWRRVVRKAIARNDHRSVVAGAVAGLGSAIAIGAMEWFSLALHYPLAVIPFATSIVLVIGSPEVAPAQPRALIGGHLVSALVGLAVLKLTGPQAWAAAMAVGLSILAMYVTGTFHPPAGINPLLVVSGNLPWTFLLAPVLAGALLLTAFSCVWHRWVRRQPWPQRWM</sequence>
<proteinExistence type="predicted"/>
<dbReference type="STRING" id="280332.CQ12_15905"/>
<evidence type="ECO:0000313" key="4">
    <source>
        <dbReference type="Proteomes" id="UP000050863"/>
    </source>
</evidence>
<feature type="domain" description="HPP transmembrane region" evidence="2">
    <location>
        <begin position="23"/>
        <end position="164"/>
    </location>
</feature>
<keyword evidence="1" id="KW-0472">Membrane</keyword>
<dbReference type="PANTHER" id="PTHR33741:SF5">
    <property type="entry name" value="TRANSMEMBRANE PROTEIN DDB_G0269096-RELATED"/>
    <property type="match status" value="1"/>
</dbReference>
<evidence type="ECO:0000259" key="2">
    <source>
        <dbReference type="Pfam" id="PF04982"/>
    </source>
</evidence>
<name>A0A0R3L3W0_9BRAD</name>
<dbReference type="Pfam" id="PF04982">
    <property type="entry name" value="TM_HPP"/>
    <property type="match status" value="1"/>
</dbReference>
<dbReference type="RefSeq" id="WP_057838084.1">
    <property type="nucleotide sequence ID" value="NZ_LLXZ01000156.1"/>
</dbReference>
<feature type="transmembrane region" description="Helical" evidence="1">
    <location>
        <begin position="135"/>
        <end position="160"/>
    </location>
</feature>
<feature type="transmembrane region" description="Helical" evidence="1">
    <location>
        <begin position="21"/>
        <end position="38"/>
    </location>
</feature>
<protein>
    <submittedName>
        <fullName evidence="3">HPP family protein</fullName>
    </submittedName>
</protein>
<dbReference type="EMBL" id="LLXZ01000156">
    <property type="protein sequence ID" value="KRR02532.1"/>
    <property type="molecule type" value="Genomic_DNA"/>
</dbReference>
<dbReference type="OrthoDB" id="9811720at2"/>
<feature type="transmembrane region" description="Helical" evidence="1">
    <location>
        <begin position="97"/>
        <end position="115"/>
    </location>
</feature>
<organism evidence="3 4">
    <name type="scientific">Bradyrhizobium jicamae</name>
    <dbReference type="NCBI Taxonomy" id="280332"/>
    <lineage>
        <taxon>Bacteria</taxon>
        <taxon>Pseudomonadati</taxon>
        <taxon>Pseudomonadota</taxon>
        <taxon>Alphaproteobacteria</taxon>
        <taxon>Hyphomicrobiales</taxon>
        <taxon>Nitrobacteraceae</taxon>
        <taxon>Bradyrhizobium</taxon>
    </lineage>
</organism>
<reference evidence="3 4" key="1">
    <citation type="submission" date="2014-03" db="EMBL/GenBank/DDBJ databases">
        <title>Bradyrhizobium valentinum sp. nov., isolated from effective nodules of Lupinus mariae-josephae, a lupine endemic of basic-lime soils in Eastern Spain.</title>
        <authorList>
            <person name="Duran D."/>
            <person name="Rey L."/>
            <person name="Navarro A."/>
            <person name="Busquets A."/>
            <person name="Imperial J."/>
            <person name="Ruiz-Argueso T."/>
        </authorList>
    </citation>
    <scope>NUCLEOTIDE SEQUENCE [LARGE SCALE GENOMIC DNA]</scope>
    <source>
        <strain evidence="3 4">PAC68</strain>
    </source>
</reference>
<evidence type="ECO:0000256" key="1">
    <source>
        <dbReference type="SAM" id="Phobius"/>
    </source>
</evidence>
<accession>A0A0R3L3W0</accession>
<keyword evidence="4" id="KW-1185">Reference proteome</keyword>
<comment type="caution">
    <text evidence="3">The sequence shown here is derived from an EMBL/GenBank/DDBJ whole genome shotgun (WGS) entry which is preliminary data.</text>
</comment>
<keyword evidence="1" id="KW-0812">Transmembrane</keyword>
<evidence type="ECO:0000313" key="3">
    <source>
        <dbReference type="EMBL" id="KRR02532.1"/>
    </source>
</evidence>